<sequence length="122" mass="14045">MTSITPAPQVSCIIQIKNVVKPSDREAWLLLFKQCFNHVSAEPECAYFIIGEEEAGVFRWTEGWTKDKDWVNNVQLKKPYYEPFFKATAPLVIESETKVEFFTPLEDLSMIKVDLLSFPPKA</sequence>
<dbReference type="Gene3D" id="3.30.70.100">
    <property type="match status" value="1"/>
</dbReference>
<dbReference type="AlphaFoldDB" id="A0A2J6TK98"/>
<reference evidence="1 2" key="1">
    <citation type="submission" date="2016-04" db="EMBL/GenBank/DDBJ databases">
        <title>A degradative enzymes factory behind the ericoid mycorrhizal symbiosis.</title>
        <authorList>
            <consortium name="DOE Joint Genome Institute"/>
            <person name="Martino E."/>
            <person name="Morin E."/>
            <person name="Grelet G."/>
            <person name="Kuo A."/>
            <person name="Kohler A."/>
            <person name="Daghino S."/>
            <person name="Barry K."/>
            <person name="Choi C."/>
            <person name="Cichocki N."/>
            <person name="Clum A."/>
            <person name="Copeland A."/>
            <person name="Hainaut M."/>
            <person name="Haridas S."/>
            <person name="Labutti K."/>
            <person name="Lindquist E."/>
            <person name="Lipzen A."/>
            <person name="Khouja H.-R."/>
            <person name="Murat C."/>
            <person name="Ohm R."/>
            <person name="Olson A."/>
            <person name="Spatafora J."/>
            <person name="Veneault-Fourrey C."/>
            <person name="Henrissat B."/>
            <person name="Grigoriev I."/>
            <person name="Martin F."/>
            <person name="Perotto S."/>
        </authorList>
    </citation>
    <scope>NUCLEOTIDE SEQUENCE [LARGE SCALE GENOMIC DNA]</scope>
    <source>
        <strain evidence="1 2">E</strain>
    </source>
</reference>
<organism evidence="1 2">
    <name type="scientific">Hyaloscypha bicolor E</name>
    <dbReference type="NCBI Taxonomy" id="1095630"/>
    <lineage>
        <taxon>Eukaryota</taxon>
        <taxon>Fungi</taxon>
        <taxon>Dikarya</taxon>
        <taxon>Ascomycota</taxon>
        <taxon>Pezizomycotina</taxon>
        <taxon>Leotiomycetes</taxon>
        <taxon>Helotiales</taxon>
        <taxon>Hyaloscyphaceae</taxon>
        <taxon>Hyaloscypha</taxon>
        <taxon>Hyaloscypha bicolor</taxon>
    </lineage>
</organism>
<dbReference type="Proteomes" id="UP000235371">
    <property type="component" value="Unassembled WGS sequence"/>
</dbReference>
<dbReference type="GeneID" id="36587733"/>
<keyword evidence="2" id="KW-1185">Reference proteome</keyword>
<evidence type="ECO:0008006" key="3">
    <source>
        <dbReference type="Google" id="ProtNLM"/>
    </source>
</evidence>
<proteinExistence type="predicted"/>
<dbReference type="EMBL" id="KZ613781">
    <property type="protein sequence ID" value="PMD63432.1"/>
    <property type="molecule type" value="Genomic_DNA"/>
</dbReference>
<evidence type="ECO:0000313" key="1">
    <source>
        <dbReference type="EMBL" id="PMD63432.1"/>
    </source>
</evidence>
<protein>
    <recommendedName>
        <fullName evidence="3">ABM domain-containing protein</fullName>
    </recommendedName>
</protein>
<gene>
    <name evidence="1" type="ORF">K444DRAFT_609924</name>
</gene>
<name>A0A2J6TK98_9HELO</name>
<dbReference type="InParanoid" id="A0A2J6TK98"/>
<dbReference type="OrthoDB" id="4126315at2759"/>
<accession>A0A2J6TK98</accession>
<dbReference type="InterPro" id="IPR011008">
    <property type="entry name" value="Dimeric_a/b-barrel"/>
</dbReference>
<dbReference type="RefSeq" id="XP_024740336.1">
    <property type="nucleotide sequence ID" value="XM_024879656.1"/>
</dbReference>
<evidence type="ECO:0000313" key="2">
    <source>
        <dbReference type="Proteomes" id="UP000235371"/>
    </source>
</evidence>
<dbReference type="SUPFAM" id="SSF54909">
    <property type="entry name" value="Dimeric alpha+beta barrel"/>
    <property type="match status" value="1"/>
</dbReference>